<dbReference type="Proteomes" id="UP001215598">
    <property type="component" value="Unassembled WGS sequence"/>
</dbReference>
<keyword evidence="3" id="KW-1185">Reference proteome</keyword>
<proteinExistence type="predicted"/>
<accession>A0AAD7JFY6</accession>
<organism evidence="2 3">
    <name type="scientific">Mycena metata</name>
    <dbReference type="NCBI Taxonomy" id="1033252"/>
    <lineage>
        <taxon>Eukaryota</taxon>
        <taxon>Fungi</taxon>
        <taxon>Dikarya</taxon>
        <taxon>Basidiomycota</taxon>
        <taxon>Agaricomycotina</taxon>
        <taxon>Agaricomycetes</taxon>
        <taxon>Agaricomycetidae</taxon>
        <taxon>Agaricales</taxon>
        <taxon>Marasmiineae</taxon>
        <taxon>Mycenaceae</taxon>
        <taxon>Mycena</taxon>
    </lineage>
</organism>
<feature type="region of interest" description="Disordered" evidence="1">
    <location>
        <begin position="129"/>
        <end position="157"/>
    </location>
</feature>
<feature type="region of interest" description="Disordered" evidence="1">
    <location>
        <begin position="27"/>
        <end position="62"/>
    </location>
</feature>
<gene>
    <name evidence="2" type="ORF">B0H16DRAFT_1455121</name>
</gene>
<reference evidence="2" key="1">
    <citation type="submission" date="2023-03" db="EMBL/GenBank/DDBJ databases">
        <title>Massive genome expansion in bonnet fungi (Mycena s.s.) driven by repeated elements and novel gene families across ecological guilds.</title>
        <authorList>
            <consortium name="Lawrence Berkeley National Laboratory"/>
            <person name="Harder C.B."/>
            <person name="Miyauchi S."/>
            <person name="Viragh M."/>
            <person name="Kuo A."/>
            <person name="Thoen E."/>
            <person name="Andreopoulos B."/>
            <person name="Lu D."/>
            <person name="Skrede I."/>
            <person name="Drula E."/>
            <person name="Henrissat B."/>
            <person name="Morin E."/>
            <person name="Kohler A."/>
            <person name="Barry K."/>
            <person name="LaButti K."/>
            <person name="Morin E."/>
            <person name="Salamov A."/>
            <person name="Lipzen A."/>
            <person name="Mereny Z."/>
            <person name="Hegedus B."/>
            <person name="Baldrian P."/>
            <person name="Stursova M."/>
            <person name="Weitz H."/>
            <person name="Taylor A."/>
            <person name="Grigoriev I.V."/>
            <person name="Nagy L.G."/>
            <person name="Martin F."/>
            <person name="Kauserud H."/>
        </authorList>
    </citation>
    <scope>NUCLEOTIDE SEQUENCE</scope>
    <source>
        <strain evidence="2">CBHHK182m</strain>
    </source>
</reference>
<protein>
    <submittedName>
        <fullName evidence="2">Uncharacterized protein</fullName>
    </submittedName>
</protein>
<name>A0AAD7JFY6_9AGAR</name>
<feature type="compositionally biased region" description="Basic and acidic residues" evidence="1">
    <location>
        <begin position="134"/>
        <end position="147"/>
    </location>
</feature>
<evidence type="ECO:0000313" key="3">
    <source>
        <dbReference type="Proteomes" id="UP001215598"/>
    </source>
</evidence>
<dbReference type="AlphaFoldDB" id="A0AAD7JFY6"/>
<evidence type="ECO:0000313" key="2">
    <source>
        <dbReference type="EMBL" id="KAJ7763878.1"/>
    </source>
</evidence>
<evidence type="ECO:0000256" key="1">
    <source>
        <dbReference type="SAM" id="MobiDB-lite"/>
    </source>
</evidence>
<dbReference type="EMBL" id="JARKIB010000029">
    <property type="protein sequence ID" value="KAJ7763878.1"/>
    <property type="molecule type" value="Genomic_DNA"/>
</dbReference>
<sequence length="258" mass="28001">MVASAAARRCGHRERTAGATLLWRARTRGRRKDAERSVANGGGKGQRSVTSARTDDGAVADADDGKDVRKRVCFWCFSVRVLPSRLLLCGAERPVPVPSPIPEGVWRVDFGVIDSSRCSRSWSIAERGEEEGESVDRHARINPESKQRNAAAARGVPNEGVRVQRSVTSETYVEARIDVCRGEYEGEDGARRWAGWRRREGYGVAVPPCLANTGGPKFGNVRPGLPFTTTSTIATSCAHHPSGLVTVFALYSLLEVPG</sequence>
<comment type="caution">
    <text evidence="2">The sequence shown here is derived from an EMBL/GenBank/DDBJ whole genome shotgun (WGS) entry which is preliminary data.</text>
</comment>